<proteinExistence type="predicted"/>
<gene>
    <name evidence="2" type="ORF">HMPREF3213_03754</name>
</gene>
<accession>A0A133KAG6</accession>
<dbReference type="InterPro" id="IPR001387">
    <property type="entry name" value="Cro/C1-type_HTH"/>
</dbReference>
<organism evidence="2 3">
    <name type="scientific">Heyndrickxia coagulans</name>
    <name type="common">Weizmannia coagulans</name>
    <dbReference type="NCBI Taxonomy" id="1398"/>
    <lineage>
        <taxon>Bacteria</taxon>
        <taxon>Bacillati</taxon>
        <taxon>Bacillota</taxon>
        <taxon>Bacilli</taxon>
        <taxon>Bacillales</taxon>
        <taxon>Bacillaceae</taxon>
        <taxon>Heyndrickxia</taxon>
    </lineage>
</organism>
<dbReference type="Pfam" id="PF01381">
    <property type="entry name" value="HTH_3"/>
    <property type="match status" value="1"/>
</dbReference>
<dbReference type="InterPro" id="IPR010982">
    <property type="entry name" value="Lambda_DNA-bd_dom_sf"/>
</dbReference>
<dbReference type="Gene3D" id="1.10.260.40">
    <property type="entry name" value="lambda repressor-like DNA-binding domains"/>
    <property type="match status" value="1"/>
</dbReference>
<sequence length="71" mass="8232">MVKNNIKLLRKEIGITQEQLAKELKITRQTVITIENHRYNPSLELALKIAKFFGKNVEEIFFLEEGEDSAV</sequence>
<protein>
    <submittedName>
        <fullName evidence="2">DNA-binding helix-turn-helix protein</fullName>
    </submittedName>
</protein>
<comment type="caution">
    <text evidence="2">The sequence shown here is derived from an EMBL/GenBank/DDBJ whole genome shotgun (WGS) entry which is preliminary data.</text>
</comment>
<dbReference type="PANTHER" id="PTHR46558:SF9">
    <property type="entry name" value="TRANSCRIPTIONAL REGULATOR, PBSX FAMILY"/>
    <property type="match status" value="1"/>
</dbReference>
<dbReference type="GeneID" id="93261020"/>
<dbReference type="CDD" id="cd00093">
    <property type="entry name" value="HTH_XRE"/>
    <property type="match status" value="1"/>
</dbReference>
<dbReference type="PROSITE" id="PS50943">
    <property type="entry name" value="HTH_CROC1"/>
    <property type="match status" value="1"/>
</dbReference>
<dbReference type="SMART" id="SM00530">
    <property type="entry name" value="HTH_XRE"/>
    <property type="match status" value="1"/>
</dbReference>
<dbReference type="PANTHER" id="PTHR46558">
    <property type="entry name" value="TRACRIPTIONAL REGULATORY PROTEIN-RELATED-RELATED"/>
    <property type="match status" value="1"/>
</dbReference>
<dbReference type="Proteomes" id="UP000070376">
    <property type="component" value="Unassembled WGS sequence"/>
</dbReference>
<dbReference type="SUPFAM" id="SSF47413">
    <property type="entry name" value="lambda repressor-like DNA-binding domains"/>
    <property type="match status" value="1"/>
</dbReference>
<evidence type="ECO:0000256" key="1">
    <source>
        <dbReference type="ARBA" id="ARBA00023125"/>
    </source>
</evidence>
<keyword evidence="1 2" id="KW-0238">DNA-binding</keyword>
<dbReference type="AlphaFoldDB" id="A0A133KAG6"/>
<evidence type="ECO:0000313" key="2">
    <source>
        <dbReference type="EMBL" id="KWZ76504.1"/>
    </source>
</evidence>
<dbReference type="EMBL" id="LRPN01000197">
    <property type="protein sequence ID" value="KWZ76504.1"/>
    <property type="molecule type" value="Genomic_DNA"/>
</dbReference>
<dbReference type="GO" id="GO:0003677">
    <property type="term" value="F:DNA binding"/>
    <property type="evidence" value="ECO:0007669"/>
    <property type="project" value="UniProtKB-KW"/>
</dbReference>
<reference evidence="3" key="1">
    <citation type="submission" date="2016-01" db="EMBL/GenBank/DDBJ databases">
        <authorList>
            <person name="Mitreva M."/>
            <person name="Pepin K.H."/>
            <person name="Mihindukulasuriya K.A."/>
            <person name="Fulton R."/>
            <person name="Fronick C."/>
            <person name="O'Laughlin M."/>
            <person name="Miner T."/>
            <person name="Herter B."/>
            <person name="Rosa B.A."/>
            <person name="Cordes M."/>
            <person name="Tomlinson C."/>
            <person name="Wollam A."/>
            <person name="Palsikar V.B."/>
            <person name="Mardis E.R."/>
            <person name="Wilson R.K."/>
        </authorList>
    </citation>
    <scope>NUCLEOTIDE SEQUENCE [LARGE SCALE GENOMIC DNA]</scope>
    <source>
        <strain evidence="3">GED7749B</strain>
    </source>
</reference>
<dbReference type="PATRIC" id="fig|1398.22.peg.3756"/>
<dbReference type="RefSeq" id="WP_014096284.1">
    <property type="nucleotide sequence ID" value="NZ_CP017888.1"/>
</dbReference>
<evidence type="ECO:0000313" key="3">
    <source>
        <dbReference type="Proteomes" id="UP000070376"/>
    </source>
</evidence>
<name>A0A133KAG6_HEYCO</name>